<dbReference type="Gene3D" id="3.40.50.1820">
    <property type="entry name" value="alpha/beta hydrolase"/>
    <property type="match status" value="1"/>
</dbReference>
<dbReference type="SUPFAM" id="SSF53474">
    <property type="entry name" value="alpha/beta-Hydrolases"/>
    <property type="match status" value="1"/>
</dbReference>
<keyword evidence="4" id="KW-0378">Hydrolase</keyword>
<dbReference type="EMBL" id="CP073249">
    <property type="protein sequence ID" value="QUF05157.1"/>
    <property type="molecule type" value="Genomic_DNA"/>
</dbReference>
<dbReference type="InterPro" id="IPR029058">
    <property type="entry name" value="AB_hydrolase_fold"/>
</dbReference>
<keyword evidence="2" id="KW-0732">Signal</keyword>
<feature type="compositionally biased region" description="Basic residues" evidence="1">
    <location>
        <begin position="340"/>
        <end position="349"/>
    </location>
</feature>
<dbReference type="Pfam" id="PF08386">
    <property type="entry name" value="Abhydrolase_4"/>
    <property type="match status" value="1"/>
</dbReference>
<organism evidence="4 5">
    <name type="scientific">Actinosynnema pretiosum subsp. pretiosum</name>
    <dbReference type="NCBI Taxonomy" id="103721"/>
    <lineage>
        <taxon>Bacteria</taxon>
        <taxon>Bacillati</taxon>
        <taxon>Actinomycetota</taxon>
        <taxon>Actinomycetes</taxon>
        <taxon>Pseudonocardiales</taxon>
        <taxon>Pseudonocardiaceae</taxon>
        <taxon>Actinosynnema</taxon>
    </lineage>
</organism>
<dbReference type="InterPro" id="IPR013595">
    <property type="entry name" value="Pept_S33_TAP-like_C"/>
</dbReference>
<feature type="region of interest" description="Disordered" evidence="1">
    <location>
        <begin position="327"/>
        <end position="357"/>
    </location>
</feature>
<evidence type="ECO:0000259" key="3">
    <source>
        <dbReference type="Pfam" id="PF08386"/>
    </source>
</evidence>
<sequence length="357" mass="38112">MITRHPHWAVAASVAASLVLVPPASGNPAPRWEPCAGNPAAECAAVPVPVDWADPGGERFDLAVARRPARFDVVSFDPRGVRRSNPVLRSPELVAALDRPTPSDQREFDALRAAALFDRAERGGLPDPDDPARPLDPAGPTYRPVSPLTRPDLPEAADRIARFDAPAQQAAPVAPAAAQAPVPLPIYLQCADNRNDASTFARAEALRAASRAVAPDVRQSAYDLADPCVNPPVPATNPQRPLEAGDAPPVLLLNSRHDPSTPHGGARHVADQLPGSVLVTHEGLGHGVATRTPCAVDLVHRYLAERVLPQRGARTARRVDRYPVIFAPSTTRTSSPLGPGRHRRTPARRRSPEDRSA</sequence>
<evidence type="ECO:0000313" key="5">
    <source>
        <dbReference type="Proteomes" id="UP000677152"/>
    </source>
</evidence>
<protein>
    <submittedName>
        <fullName evidence="4">Alpha/beta hydrolase</fullName>
    </submittedName>
</protein>
<feature type="chain" id="PRO_5041424489" evidence="2">
    <location>
        <begin position="27"/>
        <end position="357"/>
    </location>
</feature>
<evidence type="ECO:0000256" key="1">
    <source>
        <dbReference type="SAM" id="MobiDB-lite"/>
    </source>
</evidence>
<dbReference type="GO" id="GO:0016787">
    <property type="term" value="F:hydrolase activity"/>
    <property type="evidence" value="ECO:0007669"/>
    <property type="project" value="UniProtKB-KW"/>
</dbReference>
<dbReference type="AlphaFoldDB" id="A0AA45L8E7"/>
<proteinExistence type="predicted"/>
<dbReference type="Proteomes" id="UP000677152">
    <property type="component" value="Chromosome"/>
</dbReference>
<reference evidence="4" key="1">
    <citation type="submission" date="2021-04" db="EMBL/GenBank/DDBJ databases">
        <title>Genomic sequence of Actinosynnema pretiosum subsp. pretiosum ATCC 31280 (C-14919).</title>
        <authorList>
            <person name="Bai L."/>
            <person name="Wang X."/>
            <person name="Xiao Y."/>
        </authorList>
    </citation>
    <scope>NUCLEOTIDE SEQUENCE</scope>
    <source>
        <strain evidence="4">ATCC 31280</strain>
    </source>
</reference>
<evidence type="ECO:0000313" key="4">
    <source>
        <dbReference type="EMBL" id="QUF05157.1"/>
    </source>
</evidence>
<gene>
    <name evidence="4" type="ORF">KCV87_03300</name>
</gene>
<feature type="signal peptide" evidence="2">
    <location>
        <begin position="1"/>
        <end position="26"/>
    </location>
</feature>
<feature type="region of interest" description="Disordered" evidence="1">
    <location>
        <begin position="120"/>
        <end position="150"/>
    </location>
</feature>
<feature type="domain" description="Peptidase S33 tripeptidyl aminopeptidase-like C-terminal" evidence="3">
    <location>
        <begin position="222"/>
        <end position="313"/>
    </location>
</feature>
<name>A0AA45L8E7_9PSEU</name>
<accession>A0AA45L8E7</accession>
<evidence type="ECO:0000256" key="2">
    <source>
        <dbReference type="SAM" id="SignalP"/>
    </source>
</evidence>